<gene>
    <name evidence="3" type="ORF">GCM10008955_19890</name>
</gene>
<feature type="compositionally biased region" description="Pro residues" evidence="1">
    <location>
        <begin position="228"/>
        <end position="241"/>
    </location>
</feature>
<feature type="compositionally biased region" description="Polar residues" evidence="1">
    <location>
        <begin position="161"/>
        <end position="188"/>
    </location>
</feature>
<feature type="compositionally biased region" description="Low complexity" evidence="1">
    <location>
        <begin position="136"/>
        <end position="159"/>
    </location>
</feature>
<comment type="caution">
    <text evidence="3">The sequence shown here is derived from an EMBL/GenBank/DDBJ whole genome shotgun (WGS) entry which is preliminary data.</text>
</comment>
<dbReference type="RefSeq" id="WP_189007572.1">
    <property type="nucleotide sequence ID" value="NZ_BMPP01000007.1"/>
</dbReference>
<feature type="region of interest" description="Disordered" evidence="1">
    <location>
        <begin position="136"/>
        <end position="241"/>
    </location>
</feature>
<feature type="chain" id="PRO_5045434835" evidence="2">
    <location>
        <begin position="24"/>
        <end position="241"/>
    </location>
</feature>
<proteinExistence type="predicted"/>
<dbReference type="Proteomes" id="UP000647587">
    <property type="component" value="Unassembled WGS sequence"/>
</dbReference>
<evidence type="ECO:0000256" key="2">
    <source>
        <dbReference type="SAM" id="SignalP"/>
    </source>
</evidence>
<protein>
    <submittedName>
        <fullName evidence="3">Uncharacterized protein</fullName>
    </submittedName>
</protein>
<sequence length="241" mass="23145">MKKTHLLSALLALVLGAASAQSAAPTLPDSTFASSLKQLAASGVKITLLNAAGQTVATISADGTLSLVKGFTLADATTVKAGSVTYTLATRATASGTLFVSYQGTNGPKVTLPLIAAVNRDAAAARAAAARQNAAKASSAASKPAASTAKPAATAPDTAGKPSTTGAGAAQNGLTNPSAATGATNSETGVAAAAAGAGNAQVSTQPAQVSTQPAQTPAQPAQVQAPSVPAPAQPPVTPGRR</sequence>
<dbReference type="EMBL" id="BMPP01000007">
    <property type="protein sequence ID" value="GGK26175.1"/>
    <property type="molecule type" value="Genomic_DNA"/>
</dbReference>
<keyword evidence="4" id="KW-1185">Reference proteome</keyword>
<name>A0ABQ2EUI2_9DEIO</name>
<organism evidence="3 4">
    <name type="scientific">Deinococcus malanensis</name>
    <dbReference type="NCBI Taxonomy" id="1706855"/>
    <lineage>
        <taxon>Bacteria</taxon>
        <taxon>Thermotogati</taxon>
        <taxon>Deinococcota</taxon>
        <taxon>Deinococci</taxon>
        <taxon>Deinococcales</taxon>
        <taxon>Deinococcaceae</taxon>
        <taxon>Deinococcus</taxon>
    </lineage>
</organism>
<reference evidence="4" key="1">
    <citation type="journal article" date="2019" name="Int. J. Syst. Evol. Microbiol.">
        <title>The Global Catalogue of Microorganisms (GCM) 10K type strain sequencing project: providing services to taxonomists for standard genome sequencing and annotation.</title>
        <authorList>
            <consortium name="The Broad Institute Genomics Platform"/>
            <consortium name="The Broad Institute Genome Sequencing Center for Infectious Disease"/>
            <person name="Wu L."/>
            <person name="Ma J."/>
        </authorList>
    </citation>
    <scope>NUCLEOTIDE SEQUENCE [LARGE SCALE GENOMIC DNA]</scope>
    <source>
        <strain evidence="4">JCM 30331</strain>
    </source>
</reference>
<evidence type="ECO:0000313" key="4">
    <source>
        <dbReference type="Proteomes" id="UP000647587"/>
    </source>
</evidence>
<feature type="compositionally biased region" description="Low complexity" evidence="1">
    <location>
        <begin position="189"/>
        <end position="227"/>
    </location>
</feature>
<evidence type="ECO:0000313" key="3">
    <source>
        <dbReference type="EMBL" id="GGK26175.1"/>
    </source>
</evidence>
<accession>A0ABQ2EUI2</accession>
<feature type="signal peptide" evidence="2">
    <location>
        <begin position="1"/>
        <end position="23"/>
    </location>
</feature>
<evidence type="ECO:0000256" key="1">
    <source>
        <dbReference type="SAM" id="MobiDB-lite"/>
    </source>
</evidence>
<keyword evidence="2" id="KW-0732">Signal</keyword>